<comment type="caution">
    <text evidence="2">The sequence shown here is derived from an EMBL/GenBank/DDBJ whole genome shotgun (WGS) entry which is preliminary data.</text>
</comment>
<dbReference type="AlphaFoldDB" id="A0AAE3NN14"/>
<reference evidence="2" key="1">
    <citation type="submission" date="2023-03" db="EMBL/GenBank/DDBJ databases">
        <title>Multiphase analysis and comparison of six strains from genera Psychromarinibacter, Lutimaribacter, and Maritimibacter, including a novel species: Psychromarinibacter sediminicola sp. nov.</title>
        <authorList>
            <person name="Wang Y.-H."/>
            <person name="Ye M.-Q."/>
            <person name="Du Z.-J."/>
        </authorList>
    </citation>
    <scope>NUCLEOTIDE SEQUENCE</scope>
    <source>
        <strain evidence="2">C21-152</strain>
    </source>
</reference>
<dbReference type="Gene3D" id="3.30.1540.10">
    <property type="entry name" value="formyl-coa transferase, domain 3"/>
    <property type="match status" value="1"/>
</dbReference>
<keyword evidence="3" id="KW-1185">Reference proteome</keyword>
<accession>A0AAE3NN14</accession>
<dbReference type="InterPro" id="IPR003673">
    <property type="entry name" value="CoA-Trfase_fam_III"/>
</dbReference>
<dbReference type="EMBL" id="JARGYC010000002">
    <property type="protein sequence ID" value="MDF0599299.1"/>
    <property type="molecule type" value="Genomic_DNA"/>
</dbReference>
<feature type="region of interest" description="Disordered" evidence="1">
    <location>
        <begin position="340"/>
        <end position="364"/>
    </location>
</feature>
<dbReference type="InterPro" id="IPR044855">
    <property type="entry name" value="CoA-Trfase_III_dom3_sf"/>
</dbReference>
<evidence type="ECO:0000313" key="2">
    <source>
        <dbReference type="EMBL" id="MDF0599299.1"/>
    </source>
</evidence>
<dbReference type="PANTHER" id="PTHR48228">
    <property type="entry name" value="SUCCINYL-COA--D-CITRAMALATE COA-TRANSFERASE"/>
    <property type="match status" value="1"/>
</dbReference>
<feature type="compositionally biased region" description="Basic and acidic residues" evidence="1">
    <location>
        <begin position="352"/>
        <end position="364"/>
    </location>
</feature>
<proteinExistence type="predicted"/>
<organism evidence="2 3">
    <name type="scientific">Psychromarinibacter sediminicola</name>
    <dbReference type="NCBI Taxonomy" id="3033385"/>
    <lineage>
        <taxon>Bacteria</taxon>
        <taxon>Pseudomonadati</taxon>
        <taxon>Pseudomonadota</taxon>
        <taxon>Alphaproteobacteria</taxon>
        <taxon>Rhodobacterales</taxon>
        <taxon>Paracoccaceae</taxon>
        <taxon>Psychromarinibacter</taxon>
    </lineage>
</organism>
<dbReference type="Gene3D" id="3.40.50.10540">
    <property type="entry name" value="Crotonobetainyl-coa:carnitine coa-transferase, domain 1"/>
    <property type="match status" value="1"/>
</dbReference>
<sequence length="364" mass="38406">MPLSGLTVLDLSRYLPGPQAAALLGDYGARVIRIETPRHAAARDRAQGIDGMDAAARDRARAADVTGRNKAQVLVDIFSGEGRAEVLRLVRGADVLIHDYRAATIATAGLTPETCRDANPRLVYAAISATGTTGPRAGAAGHDPLALALSGALSRMGPAPHLPGFPPADMLTAAHTAFAVMVALWRRAETGTGAVLDAAMSDSALALMASVFGRMQRTGEAPPLDHPIADNAVFETADGGHVVATNMERAFWDRFCDAVDRPDLKPRFAGGDRPGLLAELNRLYATRTRAEWEDLAALHDLQIAPVLSPAEALREPHHHARGALTEGLAVLPGRPVRIAGLPPARPRPAGEPGRDQAVLREAVE</sequence>
<name>A0AAE3NN14_9RHOB</name>
<dbReference type="RefSeq" id="WP_275565447.1">
    <property type="nucleotide sequence ID" value="NZ_JARGYC010000002.1"/>
</dbReference>
<protein>
    <submittedName>
        <fullName evidence="2">CoA transferase</fullName>
    </submittedName>
</protein>
<evidence type="ECO:0000313" key="3">
    <source>
        <dbReference type="Proteomes" id="UP001220964"/>
    </source>
</evidence>
<dbReference type="GO" id="GO:0016740">
    <property type="term" value="F:transferase activity"/>
    <property type="evidence" value="ECO:0007669"/>
    <property type="project" value="UniProtKB-KW"/>
</dbReference>
<keyword evidence="2" id="KW-0808">Transferase</keyword>
<dbReference type="SUPFAM" id="SSF89796">
    <property type="entry name" value="CoA-transferase family III (CaiB/BaiF)"/>
    <property type="match status" value="1"/>
</dbReference>
<gene>
    <name evidence="2" type="ORF">P1J78_01010</name>
</gene>
<dbReference type="Proteomes" id="UP001220964">
    <property type="component" value="Unassembled WGS sequence"/>
</dbReference>
<evidence type="ECO:0000256" key="1">
    <source>
        <dbReference type="SAM" id="MobiDB-lite"/>
    </source>
</evidence>
<dbReference type="InterPro" id="IPR023606">
    <property type="entry name" value="CoA-Trfase_III_dom_1_sf"/>
</dbReference>
<dbReference type="InterPro" id="IPR050509">
    <property type="entry name" value="CoA-transferase_III"/>
</dbReference>
<dbReference type="PANTHER" id="PTHR48228:SF5">
    <property type="entry name" value="ALPHA-METHYLACYL-COA RACEMASE"/>
    <property type="match status" value="1"/>
</dbReference>
<dbReference type="Pfam" id="PF02515">
    <property type="entry name" value="CoA_transf_3"/>
    <property type="match status" value="1"/>
</dbReference>